<dbReference type="Pfam" id="PF12836">
    <property type="entry name" value="HHH_3"/>
    <property type="match status" value="1"/>
</dbReference>
<dbReference type="PANTHER" id="PTHR35807">
    <property type="entry name" value="TRANSCRIPTIONAL REGULATOR REDD-RELATED"/>
    <property type="match status" value="1"/>
</dbReference>
<dbReference type="SUPFAM" id="SSF81585">
    <property type="entry name" value="PsbU/PolX domain-like"/>
    <property type="match status" value="1"/>
</dbReference>
<keyword evidence="7" id="KW-0812">Transmembrane</keyword>
<dbReference type="PROSITE" id="PS51755">
    <property type="entry name" value="OMPR_PHOB"/>
    <property type="match status" value="1"/>
</dbReference>
<gene>
    <name evidence="9" type="ORF">Ahu01nite_084410</name>
</gene>
<dbReference type="Pfam" id="PF03704">
    <property type="entry name" value="BTAD"/>
    <property type="match status" value="1"/>
</dbReference>
<sequence>MSDSDLRFELLGEVRALRAQTPLELGPAKQRAVLAILLLNAGRPVPVTQIVDAVWGEDPPENGANVVQKYVAGLRRLLDPDRPPRTPGELLPLTSAGYALQISPDDLDSVRFEAGMAQASVQRKSGHFPEAAATLRTALELWKGEALAGLSGAVFESARTRLTEAKATAWEKWSEIELARGNHTGVMPDLVRLVEQFPLREGLRSSLMIALHQGGRQAEALAAFREAREYFLDEFGVEPGDKLQETHRRILRGEHFYSEAVDPWSDGSEHPGQYSPPAGFAPPPSGPASGSPYNQPSGPPYNPSAFYPPPYVPPDPPTLPGWTQTPPLPLRIHRGFPVVEVIIASVLPILLLSAGSWIYFLYAGFYRRDRRQFVVSATYLVLFVAACIVMSLDPSPIEADYTTNTENVAISMFLLIAVVAAIHGGVLASHPGDSPKARALRHQARTFAAYNPAQALQIAVGRPDLARRYDDGGLVDLNHAPAHTLTAVPGLTTVLAERIVTARAERPYLQPEELVLRGVLTTRRLNRASSWLVCIAATAPAPATPSWGHAY</sequence>
<dbReference type="InterPro" id="IPR016032">
    <property type="entry name" value="Sig_transdc_resp-reg_C-effctor"/>
</dbReference>
<dbReference type="CDD" id="cd15831">
    <property type="entry name" value="BTAD"/>
    <property type="match status" value="1"/>
</dbReference>
<evidence type="ECO:0000256" key="2">
    <source>
        <dbReference type="ARBA" id="ARBA00023015"/>
    </source>
</evidence>
<evidence type="ECO:0000256" key="3">
    <source>
        <dbReference type="ARBA" id="ARBA00023125"/>
    </source>
</evidence>
<keyword evidence="7" id="KW-1133">Transmembrane helix</keyword>
<keyword evidence="7" id="KW-0472">Membrane</keyword>
<dbReference type="Proteomes" id="UP000603200">
    <property type="component" value="Unassembled WGS sequence"/>
</dbReference>
<accession>A0ABQ4A3D0</accession>
<keyword evidence="3 5" id="KW-0238">DNA-binding</keyword>
<dbReference type="Gene3D" id="1.10.10.10">
    <property type="entry name" value="Winged helix-like DNA-binding domain superfamily/Winged helix DNA-binding domain"/>
    <property type="match status" value="1"/>
</dbReference>
<dbReference type="Pfam" id="PF00486">
    <property type="entry name" value="Trans_reg_C"/>
    <property type="match status" value="1"/>
</dbReference>
<proteinExistence type="inferred from homology"/>
<keyword evidence="2" id="KW-0805">Transcription regulation</keyword>
<comment type="caution">
    <text evidence="9">The sequence shown here is derived from an EMBL/GenBank/DDBJ whole genome shotgun (WGS) entry which is preliminary data.</text>
</comment>
<dbReference type="SUPFAM" id="SSF46894">
    <property type="entry name" value="C-terminal effector domain of the bipartite response regulators"/>
    <property type="match status" value="1"/>
</dbReference>
<dbReference type="InterPro" id="IPR005158">
    <property type="entry name" value="BTAD"/>
</dbReference>
<reference evidence="9 10" key="1">
    <citation type="submission" date="2021-01" db="EMBL/GenBank/DDBJ databases">
        <title>Whole genome shotgun sequence of Actinoplanes humidus NBRC 14915.</title>
        <authorList>
            <person name="Komaki H."/>
            <person name="Tamura T."/>
        </authorList>
    </citation>
    <scope>NUCLEOTIDE SEQUENCE [LARGE SCALE GENOMIC DNA]</scope>
    <source>
        <strain evidence="9 10">NBRC 14915</strain>
    </source>
</reference>
<dbReference type="InterPro" id="IPR011990">
    <property type="entry name" value="TPR-like_helical_dom_sf"/>
</dbReference>
<evidence type="ECO:0000259" key="8">
    <source>
        <dbReference type="PROSITE" id="PS51755"/>
    </source>
</evidence>
<evidence type="ECO:0000256" key="6">
    <source>
        <dbReference type="SAM" id="MobiDB-lite"/>
    </source>
</evidence>
<feature type="transmembrane region" description="Helical" evidence="7">
    <location>
        <begin position="341"/>
        <end position="361"/>
    </location>
</feature>
<evidence type="ECO:0000313" key="9">
    <source>
        <dbReference type="EMBL" id="GIE25339.1"/>
    </source>
</evidence>
<comment type="similarity">
    <text evidence="1">Belongs to the AfsR/DnrI/RedD regulatory family.</text>
</comment>
<dbReference type="PANTHER" id="PTHR35807:SF1">
    <property type="entry name" value="TRANSCRIPTIONAL REGULATOR REDD"/>
    <property type="match status" value="1"/>
</dbReference>
<feature type="transmembrane region" description="Helical" evidence="7">
    <location>
        <begin position="408"/>
        <end position="428"/>
    </location>
</feature>
<dbReference type="Gene3D" id="1.25.40.10">
    <property type="entry name" value="Tetratricopeptide repeat domain"/>
    <property type="match status" value="1"/>
</dbReference>
<dbReference type="Gene3D" id="1.10.150.320">
    <property type="entry name" value="Photosystem II 12 kDa extrinsic protein"/>
    <property type="match status" value="1"/>
</dbReference>
<dbReference type="InterPro" id="IPR051677">
    <property type="entry name" value="AfsR-DnrI-RedD_regulator"/>
</dbReference>
<evidence type="ECO:0000313" key="10">
    <source>
        <dbReference type="Proteomes" id="UP000603200"/>
    </source>
</evidence>
<keyword evidence="10" id="KW-1185">Reference proteome</keyword>
<dbReference type="SUPFAM" id="SSF48452">
    <property type="entry name" value="TPR-like"/>
    <property type="match status" value="1"/>
</dbReference>
<feature type="region of interest" description="Disordered" evidence="6">
    <location>
        <begin position="261"/>
        <end position="299"/>
    </location>
</feature>
<evidence type="ECO:0000256" key="5">
    <source>
        <dbReference type="PROSITE-ProRule" id="PRU01091"/>
    </source>
</evidence>
<evidence type="ECO:0000256" key="4">
    <source>
        <dbReference type="ARBA" id="ARBA00023163"/>
    </source>
</evidence>
<feature type="DNA-binding region" description="OmpR/PhoB-type" evidence="5">
    <location>
        <begin position="1"/>
        <end position="102"/>
    </location>
</feature>
<organism evidence="9 10">
    <name type="scientific">Winogradskya humida</name>
    <dbReference type="NCBI Taxonomy" id="113566"/>
    <lineage>
        <taxon>Bacteria</taxon>
        <taxon>Bacillati</taxon>
        <taxon>Actinomycetota</taxon>
        <taxon>Actinomycetes</taxon>
        <taxon>Micromonosporales</taxon>
        <taxon>Micromonosporaceae</taxon>
        <taxon>Winogradskya</taxon>
    </lineage>
</organism>
<dbReference type="RefSeq" id="WP_203842289.1">
    <property type="nucleotide sequence ID" value="NZ_BAAATV010000016.1"/>
</dbReference>
<evidence type="ECO:0000256" key="1">
    <source>
        <dbReference type="ARBA" id="ARBA00005820"/>
    </source>
</evidence>
<name>A0ABQ4A3D0_9ACTN</name>
<protein>
    <recommendedName>
        <fullName evidence="8">OmpR/PhoB-type domain-containing protein</fullName>
    </recommendedName>
</protein>
<dbReference type="InterPro" id="IPR036388">
    <property type="entry name" value="WH-like_DNA-bd_sf"/>
</dbReference>
<keyword evidence="4" id="KW-0804">Transcription</keyword>
<evidence type="ECO:0000256" key="7">
    <source>
        <dbReference type="SAM" id="Phobius"/>
    </source>
</evidence>
<feature type="domain" description="OmpR/PhoB-type" evidence="8">
    <location>
        <begin position="1"/>
        <end position="102"/>
    </location>
</feature>
<feature type="transmembrane region" description="Helical" evidence="7">
    <location>
        <begin position="373"/>
        <end position="392"/>
    </location>
</feature>
<dbReference type="InterPro" id="IPR001867">
    <property type="entry name" value="OmpR/PhoB-type_DNA-bd"/>
</dbReference>
<dbReference type="SMART" id="SM00862">
    <property type="entry name" value="Trans_reg_C"/>
    <property type="match status" value="1"/>
</dbReference>
<dbReference type="EMBL" id="BOMN01000118">
    <property type="protein sequence ID" value="GIE25339.1"/>
    <property type="molecule type" value="Genomic_DNA"/>
</dbReference>
<dbReference type="SMART" id="SM01043">
    <property type="entry name" value="BTAD"/>
    <property type="match status" value="1"/>
</dbReference>